<protein>
    <submittedName>
        <fullName evidence="9">RagB/SusD family nutrient uptake outer membrane protein</fullName>
    </submittedName>
</protein>
<dbReference type="EMBL" id="JAVTTP010000001">
    <property type="protein sequence ID" value="MDT7828268.1"/>
    <property type="molecule type" value="Genomic_DNA"/>
</dbReference>
<feature type="domain" description="RagB/SusD" evidence="7">
    <location>
        <begin position="315"/>
        <end position="601"/>
    </location>
</feature>
<evidence type="ECO:0000256" key="2">
    <source>
        <dbReference type="ARBA" id="ARBA00006275"/>
    </source>
</evidence>
<dbReference type="PROSITE" id="PS51257">
    <property type="entry name" value="PROKAR_LIPOPROTEIN"/>
    <property type="match status" value="1"/>
</dbReference>
<dbReference type="Pfam" id="PF07980">
    <property type="entry name" value="SusD_RagB"/>
    <property type="match status" value="1"/>
</dbReference>
<evidence type="ECO:0000256" key="3">
    <source>
        <dbReference type="ARBA" id="ARBA00022729"/>
    </source>
</evidence>
<dbReference type="InterPro" id="IPR011990">
    <property type="entry name" value="TPR-like_helical_dom_sf"/>
</dbReference>
<comment type="caution">
    <text evidence="9">The sequence shown here is derived from an EMBL/GenBank/DDBJ whole genome shotgun (WGS) entry which is preliminary data.</text>
</comment>
<dbReference type="InterPro" id="IPR033985">
    <property type="entry name" value="SusD-like_N"/>
</dbReference>
<feature type="chain" id="PRO_5045646789" evidence="6">
    <location>
        <begin position="23"/>
        <end position="601"/>
    </location>
</feature>
<dbReference type="Pfam" id="PF14322">
    <property type="entry name" value="SusD-like_3"/>
    <property type="match status" value="1"/>
</dbReference>
<proteinExistence type="inferred from homology"/>
<keyword evidence="10" id="KW-1185">Reference proteome</keyword>
<evidence type="ECO:0000259" key="8">
    <source>
        <dbReference type="Pfam" id="PF14322"/>
    </source>
</evidence>
<feature type="signal peptide" evidence="6">
    <location>
        <begin position="1"/>
        <end position="22"/>
    </location>
</feature>
<evidence type="ECO:0000256" key="1">
    <source>
        <dbReference type="ARBA" id="ARBA00004442"/>
    </source>
</evidence>
<dbReference type="SUPFAM" id="SSF48452">
    <property type="entry name" value="TPR-like"/>
    <property type="match status" value="1"/>
</dbReference>
<dbReference type="InterPro" id="IPR012944">
    <property type="entry name" value="SusD_RagB_dom"/>
</dbReference>
<sequence>MKRLKSVLLLLSVTLAITISCSDDFLETKPLTEVSEVDLWGDPALVRSFVNNIYLNIPEPFLRGRLSSNVVDEADYRGNTGALNFNNGVITQDQTPAWISMYYNKTWEDLYKNVRNCNTVLENIENIPFENAELKDKTEGEVRFLRAYSYHELVAAWGGVPLITEVYGLGSDFEAPRDSYEDCINFIVSECDLAANLLPEVQDGADIGRATKGGALALKSRVLLYAASELHNSTVLPSFTHPELLGYQGGDRGSRWTAAKNAAKEVIDLGLYSLYKADPAPGDSIAQNIKEYFLTPGYTEEDIWLKPFLEEKSEQYLGLYGGPNGYHGWGVNAPIGDIVDAYEMADGSKFDWTDPVQASMPYENRDQRFYAHIFYEGAKWRKRPEDAIGRDPDGVIQVGTYEVWNNETSEIDLRFGLDTRSGGIEEWNGSYTGYYLRKFIDPAKDLTFIEGGGVGFQGIPYRYFRYAEILLNYAEACIALGQDAEARQYINMVRRRAGQPDLTESGDDLIERYRNERRIELSFEEHRIHDVRRWAIGPEAYHPVLRAKVIYELLPDKTTATVPTITHEVFQERSWVDKAYFMPIPRDEISKNSLLVQNPGY</sequence>
<dbReference type="CDD" id="cd08977">
    <property type="entry name" value="SusD"/>
    <property type="match status" value="1"/>
</dbReference>
<reference evidence="9 10" key="1">
    <citation type="submission" date="2023-09" db="EMBL/GenBank/DDBJ databases">
        <title>Novel taxa isolated from Blanes Bay.</title>
        <authorList>
            <person name="Rey-Velasco X."/>
            <person name="Lucena T."/>
        </authorList>
    </citation>
    <scope>NUCLEOTIDE SEQUENCE [LARGE SCALE GENOMIC DNA]</scope>
    <source>
        <strain evidence="9 10">S334</strain>
    </source>
</reference>
<dbReference type="RefSeq" id="WP_314013497.1">
    <property type="nucleotide sequence ID" value="NZ_JAVTTP010000001.1"/>
</dbReference>
<dbReference type="Gene3D" id="1.25.40.390">
    <property type="match status" value="1"/>
</dbReference>
<evidence type="ECO:0000259" key="7">
    <source>
        <dbReference type="Pfam" id="PF07980"/>
    </source>
</evidence>
<keyword evidence="5" id="KW-0998">Cell outer membrane</keyword>
<organism evidence="9 10">
    <name type="scientific">Pricia mediterranea</name>
    <dbReference type="NCBI Taxonomy" id="3076079"/>
    <lineage>
        <taxon>Bacteria</taxon>
        <taxon>Pseudomonadati</taxon>
        <taxon>Bacteroidota</taxon>
        <taxon>Flavobacteriia</taxon>
        <taxon>Flavobacteriales</taxon>
        <taxon>Flavobacteriaceae</taxon>
        <taxon>Pricia</taxon>
    </lineage>
</organism>
<accession>A0ABU3L4F5</accession>
<evidence type="ECO:0000256" key="6">
    <source>
        <dbReference type="SAM" id="SignalP"/>
    </source>
</evidence>
<keyword evidence="3 6" id="KW-0732">Signal</keyword>
<evidence type="ECO:0000256" key="4">
    <source>
        <dbReference type="ARBA" id="ARBA00023136"/>
    </source>
</evidence>
<feature type="domain" description="SusD-like N-terminal" evidence="8">
    <location>
        <begin position="24"/>
        <end position="224"/>
    </location>
</feature>
<comment type="subcellular location">
    <subcellularLocation>
        <location evidence="1">Cell outer membrane</location>
    </subcellularLocation>
</comment>
<dbReference type="Proteomes" id="UP001250656">
    <property type="component" value="Unassembled WGS sequence"/>
</dbReference>
<name>A0ABU3L4F5_9FLAO</name>
<keyword evidence="4" id="KW-0472">Membrane</keyword>
<comment type="similarity">
    <text evidence="2">Belongs to the SusD family.</text>
</comment>
<evidence type="ECO:0000313" key="10">
    <source>
        <dbReference type="Proteomes" id="UP001250656"/>
    </source>
</evidence>
<evidence type="ECO:0000256" key="5">
    <source>
        <dbReference type="ARBA" id="ARBA00023237"/>
    </source>
</evidence>
<gene>
    <name evidence="9" type="ORF">RQM65_06300</name>
</gene>
<evidence type="ECO:0000313" key="9">
    <source>
        <dbReference type="EMBL" id="MDT7828268.1"/>
    </source>
</evidence>